<dbReference type="Proteomes" id="UP000325292">
    <property type="component" value="Chromosome"/>
</dbReference>
<evidence type="ECO:0000313" key="7">
    <source>
        <dbReference type="Proteomes" id="UP000325292"/>
    </source>
</evidence>
<keyword evidence="2" id="KW-0238">DNA-binding</keyword>
<organism evidence="6 7">
    <name type="scientific">Sulfobacillus thermotolerans</name>
    <dbReference type="NCBI Taxonomy" id="338644"/>
    <lineage>
        <taxon>Bacteria</taxon>
        <taxon>Bacillati</taxon>
        <taxon>Bacillota</taxon>
        <taxon>Clostridia</taxon>
        <taxon>Eubacteriales</taxon>
        <taxon>Clostridiales Family XVII. Incertae Sedis</taxon>
        <taxon>Sulfobacillus</taxon>
    </lineage>
</organism>
<feature type="domain" description="SIS" evidence="5">
    <location>
        <begin position="125"/>
        <end position="265"/>
    </location>
</feature>
<dbReference type="InterPro" id="IPR036388">
    <property type="entry name" value="WH-like_DNA-bd_sf"/>
</dbReference>
<dbReference type="CDD" id="cd05013">
    <property type="entry name" value="SIS_RpiR"/>
    <property type="match status" value="1"/>
</dbReference>
<name>A0ABN5GY54_9FIRM</name>
<evidence type="ECO:0000256" key="3">
    <source>
        <dbReference type="ARBA" id="ARBA00023163"/>
    </source>
</evidence>
<dbReference type="SUPFAM" id="SSF53697">
    <property type="entry name" value="SIS domain"/>
    <property type="match status" value="1"/>
</dbReference>
<dbReference type="InterPro" id="IPR035472">
    <property type="entry name" value="RpiR-like_SIS"/>
</dbReference>
<evidence type="ECO:0008006" key="8">
    <source>
        <dbReference type="Google" id="ProtNLM"/>
    </source>
</evidence>
<dbReference type="PANTHER" id="PTHR30514:SF1">
    <property type="entry name" value="HTH-TYPE TRANSCRIPTIONAL REGULATOR HEXR-RELATED"/>
    <property type="match status" value="1"/>
</dbReference>
<feature type="domain" description="HTH rpiR-type" evidence="4">
    <location>
        <begin position="4"/>
        <end position="80"/>
    </location>
</feature>
<dbReference type="InterPro" id="IPR046348">
    <property type="entry name" value="SIS_dom_sf"/>
</dbReference>
<evidence type="ECO:0000256" key="1">
    <source>
        <dbReference type="ARBA" id="ARBA00023015"/>
    </source>
</evidence>
<sequence>MPVSGALDRIRQNLDRLPPGEVRIAQWILDHSAKLPTMTVRELAAHSQGSQAAVMRLCDSLQFGSFMNLKMSIVADLSQNPVEEPFMEIDPESDFHAVMLGLESSLVRSVQNTLRGVHEDILRNVTQYIVNSHRIVLFGSGASSVAAEDLTQKLQRLGLTAWHTVDFHSSATLLSLFGPDDVLLIISYSGHTTDGVELARMVHDHQGIVVAISAYGYSPLSEQADIILPVVAQEARARVGATASLVASLAVVNALLLYIVNAYPQTVVGPLQLTRKGVEAHQIE</sequence>
<dbReference type="PROSITE" id="PS51071">
    <property type="entry name" value="HTH_RPIR"/>
    <property type="match status" value="1"/>
</dbReference>
<dbReference type="InterPro" id="IPR009057">
    <property type="entry name" value="Homeodomain-like_sf"/>
</dbReference>
<dbReference type="PANTHER" id="PTHR30514">
    <property type="entry name" value="GLUCOKINASE"/>
    <property type="match status" value="1"/>
</dbReference>
<evidence type="ECO:0000259" key="5">
    <source>
        <dbReference type="PROSITE" id="PS51464"/>
    </source>
</evidence>
<gene>
    <name evidence="6" type="ORF">BXT84_03080</name>
</gene>
<dbReference type="InterPro" id="IPR047640">
    <property type="entry name" value="RpiR-like"/>
</dbReference>
<proteinExistence type="predicted"/>
<keyword evidence="1" id="KW-0805">Transcription regulation</keyword>
<protein>
    <recommendedName>
        <fullName evidence="8">RpiR family transcriptional regulator</fullName>
    </recommendedName>
</protein>
<dbReference type="InterPro" id="IPR001347">
    <property type="entry name" value="SIS_dom"/>
</dbReference>
<evidence type="ECO:0000259" key="4">
    <source>
        <dbReference type="PROSITE" id="PS51071"/>
    </source>
</evidence>
<dbReference type="Gene3D" id="3.40.50.10490">
    <property type="entry name" value="Glucose-6-phosphate isomerase like protein, domain 1"/>
    <property type="match status" value="1"/>
</dbReference>
<evidence type="ECO:0000256" key="2">
    <source>
        <dbReference type="ARBA" id="ARBA00023125"/>
    </source>
</evidence>
<keyword evidence="3" id="KW-0804">Transcription</keyword>
<dbReference type="PROSITE" id="PS51464">
    <property type="entry name" value="SIS"/>
    <property type="match status" value="1"/>
</dbReference>
<dbReference type="EMBL" id="CP019454">
    <property type="protein sequence ID" value="AUW93059.1"/>
    <property type="molecule type" value="Genomic_DNA"/>
</dbReference>
<accession>A0ABN5GY54</accession>
<dbReference type="InterPro" id="IPR000281">
    <property type="entry name" value="HTH_RpiR"/>
</dbReference>
<dbReference type="Pfam" id="PF01418">
    <property type="entry name" value="HTH_6"/>
    <property type="match status" value="1"/>
</dbReference>
<keyword evidence="7" id="KW-1185">Reference proteome</keyword>
<dbReference type="Pfam" id="PF01380">
    <property type="entry name" value="SIS"/>
    <property type="match status" value="1"/>
</dbReference>
<evidence type="ECO:0000313" key="6">
    <source>
        <dbReference type="EMBL" id="AUW93059.1"/>
    </source>
</evidence>
<dbReference type="Gene3D" id="1.10.10.10">
    <property type="entry name" value="Winged helix-like DNA-binding domain superfamily/Winged helix DNA-binding domain"/>
    <property type="match status" value="1"/>
</dbReference>
<reference evidence="6 7" key="1">
    <citation type="journal article" date="2019" name="Sci. Rep.">
        <title>Sulfobacillus thermotolerans: new insights into resistance and metabolic capacities of acidophilic chemolithotrophs.</title>
        <authorList>
            <person name="Panyushkina A.E."/>
            <person name="Babenko V.V."/>
            <person name="Nikitina A.S."/>
            <person name="Selezneva O.V."/>
            <person name="Tsaplina I.A."/>
            <person name="Letarova M.A."/>
            <person name="Kostryukova E.S."/>
            <person name="Letarov A.V."/>
        </authorList>
    </citation>
    <scope>NUCLEOTIDE SEQUENCE [LARGE SCALE GENOMIC DNA]</scope>
    <source>
        <strain evidence="6 7">Kr1</strain>
    </source>
</reference>
<dbReference type="SUPFAM" id="SSF46689">
    <property type="entry name" value="Homeodomain-like"/>
    <property type="match status" value="1"/>
</dbReference>